<keyword evidence="6 9" id="KW-1133">Transmembrane helix</keyword>
<evidence type="ECO:0000256" key="9">
    <source>
        <dbReference type="SAM" id="Phobius"/>
    </source>
</evidence>
<evidence type="ECO:0000256" key="6">
    <source>
        <dbReference type="ARBA" id="ARBA00022989"/>
    </source>
</evidence>
<dbReference type="PANTHER" id="PTHR30576:SF4">
    <property type="entry name" value="UNDECAPRENYL-PHOSPHATE GALACTOSE PHOSPHOTRANSFERASE"/>
    <property type="match status" value="1"/>
</dbReference>
<dbReference type="Proteomes" id="UP000228531">
    <property type="component" value="Unassembled WGS sequence"/>
</dbReference>
<comment type="subcellular location">
    <subcellularLocation>
        <location evidence="1">Cell membrane</location>
    </subcellularLocation>
</comment>
<feature type="transmembrane region" description="Helical" evidence="9">
    <location>
        <begin position="43"/>
        <end position="68"/>
    </location>
</feature>
<proteinExistence type="inferred from homology"/>
<reference evidence="11 12" key="1">
    <citation type="submission" date="2017-11" db="EMBL/GenBank/DDBJ databases">
        <title>Genomic Encyclopedia of Archaeal and Bacterial Type Strains, Phase II (KMG-II): From Individual Species to Whole Genera.</title>
        <authorList>
            <person name="Goeker M."/>
        </authorList>
    </citation>
    <scope>NUCLEOTIDE SEQUENCE [LARGE SCALE GENOMIC DNA]</scope>
    <source>
        <strain evidence="11 12">DSM 29128</strain>
    </source>
</reference>
<dbReference type="OrthoDB" id="9808602at2"/>
<evidence type="ECO:0000256" key="2">
    <source>
        <dbReference type="ARBA" id="ARBA00006464"/>
    </source>
</evidence>
<dbReference type="GO" id="GO:0000271">
    <property type="term" value="P:polysaccharide biosynthetic process"/>
    <property type="evidence" value="ECO:0007669"/>
    <property type="project" value="UniProtKB-KW"/>
</dbReference>
<evidence type="ECO:0000256" key="7">
    <source>
        <dbReference type="ARBA" id="ARBA00023136"/>
    </source>
</evidence>
<evidence type="ECO:0000256" key="5">
    <source>
        <dbReference type="ARBA" id="ARBA00022692"/>
    </source>
</evidence>
<accession>A0A2M8WKM3</accession>
<dbReference type="InterPro" id="IPR003362">
    <property type="entry name" value="Bact_transf"/>
</dbReference>
<dbReference type="GO" id="GO:0016780">
    <property type="term" value="F:phosphotransferase activity, for other substituted phosphate groups"/>
    <property type="evidence" value="ECO:0007669"/>
    <property type="project" value="TreeGrafter"/>
</dbReference>
<dbReference type="RefSeq" id="WP_100366379.1">
    <property type="nucleotide sequence ID" value="NZ_PGTY01000001.1"/>
</dbReference>
<dbReference type="GO" id="GO:0005886">
    <property type="term" value="C:plasma membrane"/>
    <property type="evidence" value="ECO:0007669"/>
    <property type="project" value="UniProtKB-SubCell"/>
</dbReference>
<dbReference type="Pfam" id="PF02397">
    <property type="entry name" value="Bac_transf"/>
    <property type="match status" value="1"/>
</dbReference>
<evidence type="ECO:0000256" key="3">
    <source>
        <dbReference type="ARBA" id="ARBA00022475"/>
    </source>
</evidence>
<evidence type="ECO:0000256" key="1">
    <source>
        <dbReference type="ARBA" id="ARBA00004236"/>
    </source>
</evidence>
<keyword evidence="12" id="KW-1185">Reference proteome</keyword>
<dbReference type="AlphaFoldDB" id="A0A2M8WKM3"/>
<evidence type="ECO:0000256" key="8">
    <source>
        <dbReference type="ARBA" id="ARBA00023169"/>
    </source>
</evidence>
<gene>
    <name evidence="11" type="ORF">BC777_0286</name>
</gene>
<protein>
    <submittedName>
        <fullName evidence="11">Exopolysaccharide production protein ExoY</fullName>
    </submittedName>
</protein>
<dbReference type="PANTHER" id="PTHR30576">
    <property type="entry name" value="COLANIC BIOSYNTHESIS UDP-GLUCOSE LIPID CARRIER TRANSFERASE"/>
    <property type="match status" value="1"/>
</dbReference>
<keyword evidence="8" id="KW-0270">Exopolysaccharide synthesis</keyword>
<name>A0A2M8WKM3_9RHOB</name>
<sequence length="235" mass="26000">MPTMESVGFAAFDEKRVNVSLNDTNPLTSDHAVGGILKRAVDIIIASTALLMLAPLFVMVAIAVKLAAPGPALYGHSRVGYQGRTFRCWKFRSMVTDGDRVLQEYLTQNPQERDTWERDRKLRNDPRVTRIGAVLRAYSVDELPQLINVLFGDMSIVGPRPVVDDELAMYGTAAPIYLSARPGITGLWQVSGRSDTSYEQRVSFDTTYVQGWSLVSDISIILRTIPAVVSSRGSY</sequence>
<dbReference type="EMBL" id="PGTY01000001">
    <property type="protein sequence ID" value="PJI91458.1"/>
    <property type="molecule type" value="Genomic_DNA"/>
</dbReference>
<keyword evidence="5 9" id="KW-0812">Transmembrane</keyword>
<evidence type="ECO:0000256" key="4">
    <source>
        <dbReference type="ARBA" id="ARBA00022679"/>
    </source>
</evidence>
<keyword evidence="4" id="KW-0808">Transferase</keyword>
<evidence type="ECO:0000313" key="11">
    <source>
        <dbReference type="EMBL" id="PJI91458.1"/>
    </source>
</evidence>
<evidence type="ECO:0000313" key="12">
    <source>
        <dbReference type="Proteomes" id="UP000228531"/>
    </source>
</evidence>
<comment type="caution">
    <text evidence="11">The sequence shown here is derived from an EMBL/GenBank/DDBJ whole genome shotgun (WGS) entry which is preliminary data.</text>
</comment>
<keyword evidence="3" id="KW-1003">Cell membrane</keyword>
<comment type="similarity">
    <text evidence="2">Belongs to the bacterial sugar transferase family.</text>
</comment>
<evidence type="ECO:0000259" key="10">
    <source>
        <dbReference type="Pfam" id="PF02397"/>
    </source>
</evidence>
<keyword evidence="7 9" id="KW-0472">Membrane</keyword>
<feature type="domain" description="Bacterial sugar transferase" evidence="10">
    <location>
        <begin position="38"/>
        <end position="229"/>
    </location>
</feature>
<organism evidence="11 12">
    <name type="scientific">Yoonia maricola</name>
    <dbReference type="NCBI Taxonomy" id="420999"/>
    <lineage>
        <taxon>Bacteria</taxon>
        <taxon>Pseudomonadati</taxon>
        <taxon>Pseudomonadota</taxon>
        <taxon>Alphaproteobacteria</taxon>
        <taxon>Rhodobacterales</taxon>
        <taxon>Paracoccaceae</taxon>
        <taxon>Yoonia</taxon>
    </lineage>
</organism>